<evidence type="ECO:0000313" key="13">
    <source>
        <dbReference type="Proteomes" id="UP001610631"/>
    </source>
</evidence>
<comment type="subcellular location">
    <subcellularLocation>
        <location evidence="1">Cell membrane</location>
        <topology evidence="1">Multi-pass membrane protein</topology>
    </subcellularLocation>
</comment>
<dbReference type="InterPro" id="IPR045863">
    <property type="entry name" value="CorA_TM1_TM2"/>
</dbReference>
<keyword evidence="13" id="KW-1185">Reference proteome</keyword>
<dbReference type="SUPFAM" id="SSF144083">
    <property type="entry name" value="Magnesium transport protein CorA, transmembrane region"/>
    <property type="match status" value="1"/>
</dbReference>
<keyword evidence="5" id="KW-0997">Cell inner membrane</keyword>
<evidence type="ECO:0000256" key="7">
    <source>
        <dbReference type="ARBA" id="ARBA00022833"/>
    </source>
</evidence>
<dbReference type="InterPro" id="IPR045861">
    <property type="entry name" value="CorA_cytoplasmic_dom"/>
</dbReference>
<accession>A0ABW7PNN1</accession>
<dbReference type="PANTHER" id="PTHR46494">
    <property type="entry name" value="CORA FAMILY METAL ION TRANSPORTER (EUROFUNG)"/>
    <property type="match status" value="1"/>
</dbReference>
<evidence type="ECO:0000256" key="1">
    <source>
        <dbReference type="ARBA" id="ARBA00004651"/>
    </source>
</evidence>
<evidence type="ECO:0000256" key="2">
    <source>
        <dbReference type="ARBA" id="ARBA00009765"/>
    </source>
</evidence>
<keyword evidence="6 11" id="KW-0812">Transmembrane</keyword>
<name>A0ABW7PNN1_9ACTN</name>
<dbReference type="RefSeq" id="WP_395513357.1">
    <property type="nucleotide sequence ID" value="NZ_JBBDHD010000145.1"/>
</dbReference>
<evidence type="ECO:0000256" key="9">
    <source>
        <dbReference type="ARBA" id="ARBA00023065"/>
    </source>
</evidence>
<organism evidence="12 13">
    <name type="scientific">Streptomyces racemochromogenes</name>
    <dbReference type="NCBI Taxonomy" id="67353"/>
    <lineage>
        <taxon>Bacteria</taxon>
        <taxon>Bacillati</taxon>
        <taxon>Actinomycetota</taxon>
        <taxon>Actinomycetes</taxon>
        <taxon>Kitasatosporales</taxon>
        <taxon>Streptomycetaceae</taxon>
        <taxon>Streptomyces</taxon>
    </lineage>
</organism>
<dbReference type="Pfam" id="PF01544">
    <property type="entry name" value="CorA"/>
    <property type="match status" value="1"/>
</dbReference>
<dbReference type="Gene3D" id="1.20.58.340">
    <property type="entry name" value="Magnesium transport protein CorA, transmembrane region"/>
    <property type="match status" value="2"/>
</dbReference>
<comment type="caution">
    <text evidence="12">The sequence shown here is derived from an EMBL/GenBank/DDBJ whole genome shotgun (WGS) entry which is preliminary data.</text>
</comment>
<protein>
    <submittedName>
        <fullName evidence="12">CorA family divalent cation transporter</fullName>
    </submittedName>
</protein>
<dbReference type="PANTHER" id="PTHR46494:SF3">
    <property type="entry name" value="ZINC TRANSPORT PROTEIN ZNTB"/>
    <property type="match status" value="1"/>
</dbReference>
<dbReference type="Proteomes" id="UP001610631">
    <property type="component" value="Unassembled WGS sequence"/>
</dbReference>
<reference evidence="12 13" key="1">
    <citation type="submission" date="2024-03" db="EMBL/GenBank/DDBJ databases">
        <title>Whole genome sequencing of Streptomyces racemochromogenes, to identify antimicrobial biosynthetic gene clusters.</title>
        <authorList>
            <person name="Suryawanshi P."/>
            <person name="Krishnaraj P.U."/>
            <person name="Arun Y.P."/>
            <person name="Suryawanshi M.P."/>
            <person name="Rakshit O."/>
        </authorList>
    </citation>
    <scope>NUCLEOTIDE SEQUENCE [LARGE SCALE GENOMIC DNA]</scope>
    <source>
        <strain evidence="12 13">AUDT626</strain>
    </source>
</reference>
<evidence type="ECO:0000313" key="12">
    <source>
        <dbReference type="EMBL" id="MFH7599730.1"/>
    </source>
</evidence>
<evidence type="ECO:0000256" key="3">
    <source>
        <dbReference type="ARBA" id="ARBA00022448"/>
    </source>
</evidence>
<sequence>MKLTVVSMPDFRVARPDAAEVRARLASDPFLLVDVELPEEGLAEEAPAEEESVADALGLDFDGLDWFGRAGEQPRAEYLGDRAGLVVPVVRGDRITHVHVLVTERFLILVRRGQGEEAQGFTERLSRQDADDTVEVLFFLLGEALGTFRRAAVQALLEAEAIEDDMFDQRRPEQLYRLALLRRRSAQLHHYLRPYLDVTDEVLTRRMLSPAFPQERRRLAQEFQTRGRLVLADIESLKEATRRAFASHASLSAGEQNGVINRLAIVSVVFLPLSFLTGFFGMNFTFLTDSMESREEFWLLAVGLQLLVLAVCLYVLHRTRVWRRLREDD</sequence>
<keyword evidence="7" id="KW-0862">Zinc</keyword>
<feature type="transmembrane region" description="Helical" evidence="11">
    <location>
        <begin position="263"/>
        <end position="285"/>
    </location>
</feature>
<evidence type="ECO:0000256" key="5">
    <source>
        <dbReference type="ARBA" id="ARBA00022519"/>
    </source>
</evidence>
<keyword evidence="10 11" id="KW-0472">Membrane</keyword>
<evidence type="ECO:0000256" key="11">
    <source>
        <dbReference type="SAM" id="Phobius"/>
    </source>
</evidence>
<evidence type="ECO:0000256" key="10">
    <source>
        <dbReference type="ARBA" id="ARBA00023136"/>
    </source>
</evidence>
<proteinExistence type="inferred from homology"/>
<evidence type="ECO:0000256" key="8">
    <source>
        <dbReference type="ARBA" id="ARBA00022989"/>
    </source>
</evidence>
<dbReference type="EMBL" id="JBBDHD010000145">
    <property type="protein sequence ID" value="MFH7599730.1"/>
    <property type="molecule type" value="Genomic_DNA"/>
</dbReference>
<comment type="similarity">
    <text evidence="2">Belongs to the CorA metal ion transporter (MIT) (TC 1.A.35) family.</text>
</comment>
<dbReference type="SUPFAM" id="SSF143865">
    <property type="entry name" value="CorA soluble domain-like"/>
    <property type="match status" value="1"/>
</dbReference>
<gene>
    <name evidence="12" type="ORF">WDV06_32215</name>
</gene>
<keyword evidence="8 11" id="KW-1133">Transmembrane helix</keyword>
<evidence type="ECO:0000256" key="6">
    <source>
        <dbReference type="ARBA" id="ARBA00022692"/>
    </source>
</evidence>
<keyword evidence="4" id="KW-1003">Cell membrane</keyword>
<keyword evidence="9" id="KW-0406">Ion transport</keyword>
<keyword evidence="3" id="KW-0813">Transport</keyword>
<feature type="transmembrane region" description="Helical" evidence="11">
    <location>
        <begin position="297"/>
        <end position="316"/>
    </location>
</feature>
<evidence type="ECO:0000256" key="4">
    <source>
        <dbReference type="ARBA" id="ARBA00022475"/>
    </source>
</evidence>
<dbReference type="InterPro" id="IPR002523">
    <property type="entry name" value="MgTranspt_CorA/ZnTranspt_ZntB"/>
</dbReference>